<evidence type="ECO:0000313" key="3">
    <source>
        <dbReference type="Proteomes" id="UP000035481"/>
    </source>
</evidence>
<dbReference type="STRING" id="1440762.Y882_10385"/>
<feature type="transmembrane region" description="Helical" evidence="1">
    <location>
        <begin position="208"/>
        <end position="227"/>
    </location>
</feature>
<proteinExistence type="predicted"/>
<reference evidence="2 3" key="1">
    <citation type="journal article" date="2015" name="Antonie Van Leeuwenhoek">
        <title>A phylogenomic and molecular marker based taxonomic framework for the order Xanthomonadales: proposal to transfer the families Algiphilaceae and Solimonadaceae to the order Nevskiales ord. nov. and to create a new family within the order Xanthomonadales, the family Rhodanobacteraceae fam. nov., containing the genus Rhodanobacter and its closest relatives.</title>
        <authorList>
            <person name="Naushad S."/>
            <person name="Adeolu M."/>
            <person name="Wong S."/>
            <person name="Sohail M."/>
            <person name="Schellhorn H.E."/>
            <person name="Gupta R.S."/>
        </authorList>
    </citation>
    <scope>NUCLEOTIDE SEQUENCE [LARGE SCALE GENOMIC DNA]</scope>
    <source>
        <strain evidence="2 3">DSM 16301</strain>
    </source>
</reference>
<keyword evidence="1" id="KW-0812">Transmembrane</keyword>
<dbReference type="PATRIC" id="fig|1440762.4.peg.1571"/>
<accession>A0A0G9H2L9</accession>
<keyword evidence="1" id="KW-0472">Membrane</keyword>
<dbReference type="Pfam" id="PF14023">
    <property type="entry name" value="Bestrophin-like"/>
    <property type="match status" value="1"/>
</dbReference>
<sequence>MTHLLIFLLIFAGVFGCALLGMYARTRLPHHHLDEDSASSIKLAAGLIATIAALVLGLLISSAKTSYDAVNGDLQRNAVNILRLDRALAQYGPEAQPLRETLKRSYTNWVDLLASGDRARIAQLDSPQILSHISDFQRRVTALKPATAAEQQLKDRALDISDEVFTARWLALMQKNGTIPMTLLLVLAAWLCVIFGTFGLFAPHNHTVLFFFLVCALSASGAIYVILEMDTPLTGVVRVSVAPMREAISQMNQ</sequence>
<dbReference type="AlphaFoldDB" id="A0A0G9H2L9"/>
<feature type="transmembrane region" description="Helical" evidence="1">
    <location>
        <begin position="40"/>
        <end position="60"/>
    </location>
</feature>
<keyword evidence="1" id="KW-1133">Transmembrane helix</keyword>
<protein>
    <recommendedName>
        <fullName evidence="4">DUF4239 domain-containing protein</fullName>
    </recommendedName>
</protein>
<dbReference type="RefSeq" id="WP_046971799.1">
    <property type="nucleotide sequence ID" value="NZ_JPLA01000025.1"/>
</dbReference>
<organism evidence="2 3">
    <name type="scientific">Dyella japonica DSM 16301</name>
    <dbReference type="NCBI Taxonomy" id="1440762"/>
    <lineage>
        <taxon>Bacteria</taxon>
        <taxon>Pseudomonadati</taxon>
        <taxon>Pseudomonadota</taxon>
        <taxon>Gammaproteobacteria</taxon>
        <taxon>Lysobacterales</taxon>
        <taxon>Rhodanobacteraceae</taxon>
        <taxon>Dyella</taxon>
    </lineage>
</organism>
<evidence type="ECO:0000313" key="2">
    <source>
        <dbReference type="EMBL" id="KLD63788.1"/>
    </source>
</evidence>
<dbReference type="InterPro" id="IPR025333">
    <property type="entry name" value="DUF4239"/>
</dbReference>
<dbReference type="EMBL" id="JPLA01000025">
    <property type="protein sequence ID" value="KLD63788.1"/>
    <property type="molecule type" value="Genomic_DNA"/>
</dbReference>
<gene>
    <name evidence="2" type="ORF">Y882_10385</name>
</gene>
<evidence type="ECO:0008006" key="4">
    <source>
        <dbReference type="Google" id="ProtNLM"/>
    </source>
</evidence>
<dbReference type="OrthoDB" id="4760162at2"/>
<feature type="transmembrane region" description="Helical" evidence="1">
    <location>
        <begin position="183"/>
        <end position="202"/>
    </location>
</feature>
<name>A0A0G9H2L9_9GAMM</name>
<comment type="caution">
    <text evidence="2">The sequence shown here is derived from an EMBL/GenBank/DDBJ whole genome shotgun (WGS) entry which is preliminary data.</text>
</comment>
<evidence type="ECO:0000256" key="1">
    <source>
        <dbReference type="SAM" id="Phobius"/>
    </source>
</evidence>
<dbReference type="Proteomes" id="UP000035481">
    <property type="component" value="Unassembled WGS sequence"/>
</dbReference>